<keyword evidence="1" id="KW-1133">Transmembrane helix</keyword>
<dbReference type="PIRSF" id="PIRSF019083">
    <property type="entry name" value="UCP019083_VanZ"/>
    <property type="match status" value="1"/>
</dbReference>
<keyword evidence="1" id="KW-0472">Membrane</keyword>
<dbReference type="RefSeq" id="WP_218098172.1">
    <property type="nucleotide sequence ID" value="NZ_CAJVCE010000004.1"/>
</dbReference>
<evidence type="ECO:0000259" key="2">
    <source>
        <dbReference type="Pfam" id="PF04892"/>
    </source>
</evidence>
<dbReference type="Pfam" id="PF04892">
    <property type="entry name" value="VanZ"/>
    <property type="match status" value="1"/>
</dbReference>
<organism evidence="3 4">
    <name type="scientific">Paenibacillus allorhizosphaerae</name>
    <dbReference type="NCBI Taxonomy" id="2849866"/>
    <lineage>
        <taxon>Bacteria</taxon>
        <taxon>Bacillati</taxon>
        <taxon>Bacillota</taxon>
        <taxon>Bacilli</taxon>
        <taxon>Bacillales</taxon>
        <taxon>Paenibacillaceae</taxon>
        <taxon>Paenibacillus</taxon>
    </lineage>
</organism>
<gene>
    <name evidence="3" type="ORF">PAECIP111802_01837</name>
</gene>
<feature type="domain" description="VanZ-like" evidence="2">
    <location>
        <begin position="10"/>
        <end position="154"/>
    </location>
</feature>
<protein>
    <recommendedName>
        <fullName evidence="2">VanZ-like domain-containing protein</fullName>
    </recommendedName>
</protein>
<accession>A0ABN7TII2</accession>
<dbReference type="NCBIfam" id="NF037970">
    <property type="entry name" value="vanZ_1"/>
    <property type="match status" value="1"/>
</dbReference>
<evidence type="ECO:0000313" key="4">
    <source>
        <dbReference type="Proteomes" id="UP000730618"/>
    </source>
</evidence>
<keyword evidence="4" id="KW-1185">Reference proteome</keyword>
<reference evidence="3 4" key="1">
    <citation type="submission" date="2021-06" db="EMBL/GenBank/DDBJ databases">
        <authorList>
            <person name="Criscuolo A."/>
        </authorList>
    </citation>
    <scope>NUCLEOTIDE SEQUENCE [LARGE SCALE GENOMIC DNA]</scope>
    <source>
        <strain evidence="4">CIP 111802</strain>
    </source>
</reference>
<evidence type="ECO:0000256" key="1">
    <source>
        <dbReference type="SAM" id="Phobius"/>
    </source>
</evidence>
<feature type="transmembrane region" description="Helical" evidence="1">
    <location>
        <begin position="79"/>
        <end position="96"/>
    </location>
</feature>
<feature type="transmembrane region" description="Helical" evidence="1">
    <location>
        <begin position="103"/>
        <end position="120"/>
    </location>
</feature>
<proteinExistence type="predicted"/>
<name>A0ABN7TII2_9BACL</name>
<keyword evidence="1" id="KW-0812">Transmembrane</keyword>
<dbReference type="InterPro" id="IPR016747">
    <property type="entry name" value="Phosphotransbutyrylase"/>
</dbReference>
<evidence type="ECO:0000313" key="3">
    <source>
        <dbReference type="EMBL" id="CAG7632358.1"/>
    </source>
</evidence>
<feature type="transmembrane region" description="Helical" evidence="1">
    <location>
        <begin position="140"/>
        <end position="158"/>
    </location>
</feature>
<comment type="caution">
    <text evidence="3">The sequence shown here is derived from an EMBL/GenBank/DDBJ whole genome shotgun (WGS) entry which is preliminary data.</text>
</comment>
<dbReference type="EMBL" id="CAJVCE010000004">
    <property type="protein sequence ID" value="CAG7632358.1"/>
    <property type="molecule type" value="Genomic_DNA"/>
</dbReference>
<dbReference type="Proteomes" id="UP000730618">
    <property type="component" value="Unassembled WGS sequence"/>
</dbReference>
<feature type="transmembrane region" description="Helical" evidence="1">
    <location>
        <begin position="7"/>
        <end position="28"/>
    </location>
</feature>
<sequence>MPKLRPLLYLLPLIVCIMLLFSFSSQSYDQQTIVPFLRSHLNEGELTRILPNIAVKYGDRVFMLKWQPLQFLEFVFRKMAHLIMYATLAVVLFLALFPFRFRWGWKAAFVVLAIVSTASLDEWNQTMRIRRNGEAIDVVLDSLGGVVGLLICIAVMRIRNKRKVREQ</sequence>
<dbReference type="InterPro" id="IPR006976">
    <property type="entry name" value="VanZ-like"/>
</dbReference>